<evidence type="ECO:0000313" key="7">
    <source>
        <dbReference type="EMBL" id="KAH9417503.1"/>
    </source>
</evidence>
<keyword evidence="2" id="KW-0677">Repeat</keyword>
<dbReference type="Pfam" id="PF00013">
    <property type="entry name" value="KH_1"/>
    <property type="match status" value="3"/>
</dbReference>
<evidence type="ECO:0000256" key="5">
    <source>
        <dbReference type="SAM" id="MobiDB-lite"/>
    </source>
</evidence>
<dbReference type="EMBL" id="NJHN03000077">
    <property type="protein sequence ID" value="KAH9417503.1"/>
    <property type="molecule type" value="Genomic_DNA"/>
</dbReference>
<feature type="domain" description="K Homology" evidence="6">
    <location>
        <begin position="281"/>
        <end position="352"/>
    </location>
</feature>
<accession>A0ABQ8J4J0</accession>
<feature type="region of interest" description="Disordered" evidence="5">
    <location>
        <begin position="23"/>
        <end position="51"/>
    </location>
</feature>
<evidence type="ECO:0000256" key="2">
    <source>
        <dbReference type="ARBA" id="ARBA00022737"/>
    </source>
</evidence>
<sequence>MESNNAFQEALLRARQLAAKISQPGIGGSMGGGQSMGGMKRPNDDDSDYSPDVKKIDLGSKLSAMKNNTPIKPMKDQLYLNGTIFNGEKVLDFMIPGNKVGFVIGKGGEMIRNLQERAGVKMVIYQETNEVGDRDKQLRISGTPDKVDHAKQLVNDLLVEKELELANRTSKNNNNNNNMGNNNNNNNNKLFPTPLNEYGSARITYFEYPVSPQLIGLVIGKGGETIRKIQADSGCKVQFDTTKVDAQGNKICQFTGTQDAVNRALDMVKEIIDTVTGGQGSIDEIRLVVPTSRTGTVIGRGGETIRQLKQQSGCNIELDKNFQSDNDEKCFIIRGTADKITYAQQLVTDKVGGHATVILNTLANNPMYAAAATAAAAATSTDGQYGYLTNQIYANQIGQSQYYWPQTSSDPKTVQDQYAMWAAYYAQYYSQANGASTAAAAASTDPQQQQQQQAAWAANASTSTAAAAAAGQDNEAVYQQWIEYYKACGMTKEAEAIEQKLKEFKNAKSLQKDDNNHSHNGKSPK</sequence>
<dbReference type="InterPro" id="IPR015096">
    <property type="entry name" value="FUBP_C"/>
</dbReference>
<feature type="domain" description="K Homology" evidence="6">
    <location>
        <begin position="202"/>
        <end position="273"/>
    </location>
</feature>
<protein>
    <submittedName>
        <fullName evidence="7">Far upstream element-binding protein 3</fullName>
    </submittedName>
</protein>
<dbReference type="InterPro" id="IPR004087">
    <property type="entry name" value="KH_dom"/>
</dbReference>
<feature type="compositionally biased region" description="Low complexity" evidence="5">
    <location>
        <begin position="172"/>
        <end position="188"/>
    </location>
</feature>
<proteinExistence type="predicted"/>
<keyword evidence="4" id="KW-0694">RNA-binding</keyword>
<dbReference type="Gene3D" id="3.30.1370.10">
    <property type="entry name" value="K Homology domain, type 1"/>
    <property type="match status" value="3"/>
</dbReference>
<evidence type="ECO:0000256" key="3">
    <source>
        <dbReference type="ARBA" id="ARBA00023242"/>
    </source>
</evidence>
<feature type="region of interest" description="Disordered" evidence="5">
    <location>
        <begin position="169"/>
        <end position="188"/>
    </location>
</feature>
<dbReference type="CDD" id="cd22397">
    <property type="entry name" value="KH-I_FUBP_rpt2"/>
    <property type="match status" value="1"/>
</dbReference>
<dbReference type="Proteomes" id="UP000887458">
    <property type="component" value="Unassembled WGS sequence"/>
</dbReference>
<evidence type="ECO:0000313" key="8">
    <source>
        <dbReference type="Proteomes" id="UP000887458"/>
    </source>
</evidence>
<organism evidence="7 8">
    <name type="scientific">Dermatophagoides pteronyssinus</name>
    <name type="common">European house dust mite</name>
    <dbReference type="NCBI Taxonomy" id="6956"/>
    <lineage>
        <taxon>Eukaryota</taxon>
        <taxon>Metazoa</taxon>
        <taxon>Ecdysozoa</taxon>
        <taxon>Arthropoda</taxon>
        <taxon>Chelicerata</taxon>
        <taxon>Arachnida</taxon>
        <taxon>Acari</taxon>
        <taxon>Acariformes</taxon>
        <taxon>Sarcoptiformes</taxon>
        <taxon>Astigmata</taxon>
        <taxon>Psoroptidia</taxon>
        <taxon>Analgoidea</taxon>
        <taxon>Pyroglyphidae</taxon>
        <taxon>Dermatophagoidinae</taxon>
        <taxon>Dermatophagoides</taxon>
    </lineage>
</organism>
<evidence type="ECO:0000256" key="4">
    <source>
        <dbReference type="PROSITE-ProRule" id="PRU00117"/>
    </source>
</evidence>
<keyword evidence="3" id="KW-0539">Nucleus</keyword>
<dbReference type="Pfam" id="PF09005">
    <property type="entry name" value="FUBP_C"/>
    <property type="match status" value="1"/>
</dbReference>
<dbReference type="PROSITE" id="PS50084">
    <property type="entry name" value="KH_TYPE_1"/>
    <property type="match status" value="3"/>
</dbReference>
<feature type="domain" description="K Homology" evidence="6">
    <location>
        <begin position="87"/>
        <end position="159"/>
    </location>
</feature>
<reference evidence="7 8" key="2">
    <citation type="journal article" date="2022" name="Mol. Biol. Evol.">
        <title>Comparative Genomics Reveals Insights into the Divergent Evolution of Astigmatic Mites and Household Pest Adaptations.</title>
        <authorList>
            <person name="Xiong Q."/>
            <person name="Wan A.T."/>
            <person name="Liu X."/>
            <person name="Fung C.S."/>
            <person name="Xiao X."/>
            <person name="Malainual N."/>
            <person name="Hou J."/>
            <person name="Wang L."/>
            <person name="Wang M."/>
            <person name="Yang K.Y."/>
            <person name="Cui Y."/>
            <person name="Leung E.L."/>
            <person name="Nong W."/>
            <person name="Shin S.K."/>
            <person name="Au S.W."/>
            <person name="Jeong K.Y."/>
            <person name="Chew F.T."/>
            <person name="Hui J.H."/>
            <person name="Leung T.F."/>
            <person name="Tungtrongchitr A."/>
            <person name="Zhong N."/>
            <person name="Liu Z."/>
            <person name="Tsui S.K."/>
        </authorList>
    </citation>
    <scope>NUCLEOTIDE SEQUENCE [LARGE SCALE GENOMIC DNA]</scope>
    <source>
        <strain evidence="7">Derp</strain>
    </source>
</reference>
<gene>
    <name evidence="7" type="primary">FUBP3</name>
    <name evidence="7" type="ORF">DERP_007501</name>
</gene>
<feature type="compositionally biased region" description="Gly residues" evidence="5">
    <location>
        <begin position="25"/>
        <end position="36"/>
    </location>
</feature>
<dbReference type="SUPFAM" id="SSF54791">
    <property type="entry name" value="Eukaryotic type KH-domain (KH-domain type I)"/>
    <property type="match status" value="3"/>
</dbReference>
<comment type="subcellular location">
    <subcellularLocation>
        <location evidence="1">Nucleus</location>
    </subcellularLocation>
</comment>
<reference evidence="7 8" key="1">
    <citation type="journal article" date="2018" name="J. Allergy Clin. Immunol.">
        <title>High-quality assembly of Dermatophagoides pteronyssinus genome and transcriptome reveals a wide range of novel allergens.</title>
        <authorList>
            <person name="Liu X.Y."/>
            <person name="Yang K.Y."/>
            <person name="Wang M.Q."/>
            <person name="Kwok J.S."/>
            <person name="Zeng X."/>
            <person name="Yang Z."/>
            <person name="Xiao X.J."/>
            <person name="Lau C.P."/>
            <person name="Li Y."/>
            <person name="Huang Z.M."/>
            <person name="Ba J.G."/>
            <person name="Yim A.K."/>
            <person name="Ouyang C.Y."/>
            <person name="Ngai S.M."/>
            <person name="Chan T.F."/>
            <person name="Leung E.L."/>
            <person name="Liu L."/>
            <person name="Liu Z.G."/>
            <person name="Tsui S.K."/>
        </authorList>
    </citation>
    <scope>NUCLEOTIDE SEQUENCE [LARGE SCALE GENOMIC DNA]</scope>
    <source>
        <strain evidence="7">Derp</strain>
    </source>
</reference>
<dbReference type="InterPro" id="IPR036612">
    <property type="entry name" value="KH_dom_type_1_sf"/>
</dbReference>
<comment type="caution">
    <text evidence="7">The sequence shown here is derived from an EMBL/GenBank/DDBJ whole genome shotgun (WGS) entry which is preliminary data.</text>
</comment>
<evidence type="ECO:0000256" key="1">
    <source>
        <dbReference type="ARBA" id="ARBA00004123"/>
    </source>
</evidence>
<name>A0ABQ8J4J0_DERPT</name>
<dbReference type="InterPro" id="IPR004088">
    <property type="entry name" value="KH_dom_type_1"/>
</dbReference>
<dbReference type="SMART" id="SM00322">
    <property type="entry name" value="KH"/>
    <property type="match status" value="3"/>
</dbReference>
<feature type="compositionally biased region" description="Basic and acidic residues" evidence="5">
    <location>
        <begin position="505"/>
        <end position="517"/>
    </location>
</feature>
<feature type="region of interest" description="Disordered" evidence="5">
    <location>
        <begin position="505"/>
        <end position="525"/>
    </location>
</feature>
<keyword evidence="8" id="KW-1185">Reference proteome</keyword>
<dbReference type="PANTHER" id="PTHR10288">
    <property type="entry name" value="KH DOMAIN CONTAINING RNA BINDING PROTEIN"/>
    <property type="match status" value="1"/>
</dbReference>
<evidence type="ECO:0000259" key="6">
    <source>
        <dbReference type="SMART" id="SM00322"/>
    </source>
</evidence>